<dbReference type="Proteomes" id="UP000799750">
    <property type="component" value="Unassembled WGS sequence"/>
</dbReference>
<sequence>MEAASTAKTIKTSSMPPARVFIPNAALPASGAKTSASPKSALSASSPPPSLHKLEAVAKTPHLARTVKSIAIEIPIQHASDYLQAKLPEACRNAVEVHAPFTPAARLGAAARGMGRWQPERETEVLTYIFWEDTDFFRRLRSAGCREDWLERKIVQCWEKMEWEGRNEGWRERICGQIDEMGFENLGRVVKYRRGHRNVPDWCY</sequence>
<protein>
    <submittedName>
        <fullName evidence="1">Uncharacterized protein</fullName>
    </submittedName>
</protein>
<name>A0A6A6QEX2_9PEZI</name>
<accession>A0A6A6QEX2</accession>
<dbReference type="AlphaFoldDB" id="A0A6A6QEX2"/>
<evidence type="ECO:0000313" key="1">
    <source>
        <dbReference type="EMBL" id="KAF2490163.1"/>
    </source>
</evidence>
<gene>
    <name evidence="1" type="ORF">BU16DRAFT_621864</name>
</gene>
<keyword evidence="2" id="KW-1185">Reference proteome</keyword>
<organism evidence="1 2">
    <name type="scientific">Lophium mytilinum</name>
    <dbReference type="NCBI Taxonomy" id="390894"/>
    <lineage>
        <taxon>Eukaryota</taxon>
        <taxon>Fungi</taxon>
        <taxon>Dikarya</taxon>
        <taxon>Ascomycota</taxon>
        <taxon>Pezizomycotina</taxon>
        <taxon>Dothideomycetes</taxon>
        <taxon>Pleosporomycetidae</taxon>
        <taxon>Mytilinidiales</taxon>
        <taxon>Mytilinidiaceae</taxon>
        <taxon>Lophium</taxon>
    </lineage>
</organism>
<proteinExistence type="predicted"/>
<reference evidence="1" key="1">
    <citation type="journal article" date="2020" name="Stud. Mycol.">
        <title>101 Dothideomycetes genomes: a test case for predicting lifestyles and emergence of pathogens.</title>
        <authorList>
            <person name="Haridas S."/>
            <person name="Albert R."/>
            <person name="Binder M."/>
            <person name="Bloem J."/>
            <person name="Labutti K."/>
            <person name="Salamov A."/>
            <person name="Andreopoulos B."/>
            <person name="Baker S."/>
            <person name="Barry K."/>
            <person name="Bills G."/>
            <person name="Bluhm B."/>
            <person name="Cannon C."/>
            <person name="Castanera R."/>
            <person name="Culley D."/>
            <person name="Daum C."/>
            <person name="Ezra D."/>
            <person name="Gonzalez J."/>
            <person name="Henrissat B."/>
            <person name="Kuo A."/>
            <person name="Liang C."/>
            <person name="Lipzen A."/>
            <person name="Lutzoni F."/>
            <person name="Magnuson J."/>
            <person name="Mondo S."/>
            <person name="Nolan M."/>
            <person name="Ohm R."/>
            <person name="Pangilinan J."/>
            <person name="Park H.-J."/>
            <person name="Ramirez L."/>
            <person name="Alfaro M."/>
            <person name="Sun H."/>
            <person name="Tritt A."/>
            <person name="Yoshinaga Y."/>
            <person name="Zwiers L.-H."/>
            <person name="Turgeon B."/>
            <person name="Goodwin S."/>
            <person name="Spatafora J."/>
            <person name="Crous P."/>
            <person name="Grigoriev I."/>
        </authorList>
    </citation>
    <scope>NUCLEOTIDE SEQUENCE</scope>
    <source>
        <strain evidence="1">CBS 269.34</strain>
    </source>
</reference>
<evidence type="ECO:0000313" key="2">
    <source>
        <dbReference type="Proteomes" id="UP000799750"/>
    </source>
</evidence>
<dbReference type="EMBL" id="MU004197">
    <property type="protein sequence ID" value="KAF2490163.1"/>
    <property type="molecule type" value="Genomic_DNA"/>
</dbReference>